<reference evidence="1 2" key="1">
    <citation type="journal article" date="2024" name="G3 (Bethesda)">
        <title>Genome assembly of Hibiscus sabdariffa L. provides insights into metabolisms of medicinal natural products.</title>
        <authorList>
            <person name="Kim T."/>
        </authorList>
    </citation>
    <scope>NUCLEOTIDE SEQUENCE [LARGE SCALE GENOMIC DNA]</scope>
    <source>
        <strain evidence="1">TK-2024</strain>
        <tissue evidence="1">Old leaves</tissue>
    </source>
</reference>
<name>A0ABR2CB43_9ROSI</name>
<sequence>MLVCYELMPIGAHQQEMEVMHSHDLICQCDDAGTVVSSKADKATPRVVRDNLVFESSVDVLALGGPVRDRAAYMEAWDEWVGLAERVLESDSERFDMVWCETVLEQPRVSLVVIGWPLVPRLGAVGE</sequence>
<proteinExistence type="predicted"/>
<gene>
    <name evidence="1" type="ORF">V6N12_013483</name>
</gene>
<evidence type="ECO:0000313" key="2">
    <source>
        <dbReference type="Proteomes" id="UP001472677"/>
    </source>
</evidence>
<organism evidence="1 2">
    <name type="scientific">Hibiscus sabdariffa</name>
    <name type="common">roselle</name>
    <dbReference type="NCBI Taxonomy" id="183260"/>
    <lineage>
        <taxon>Eukaryota</taxon>
        <taxon>Viridiplantae</taxon>
        <taxon>Streptophyta</taxon>
        <taxon>Embryophyta</taxon>
        <taxon>Tracheophyta</taxon>
        <taxon>Spermatophyta</taxon>
        <taxon>Magnoliopsida</taxon>
        <taxon>eudicotyledons</taxon>
        <taxon>Gunneridae</taxon>
        <taxon>Pentapetalae</taxon>
        <taxon>rosids</taxon>
        <taxon>malvids</taxon>
        <taxon>Malvales</taxon>
        <taxon>Malvaceae</taxon>
        <taxon>Malvoideae</taxon>
        <taxon>Hibiscus</taxon>
    </lineage>
</organism>
<dbReference type="Proteomes" id="UP001472677">
    <property type="component" value="Unassembled WGS sequence"/>
</dbReference>
<protein>
    <submittedName>
        <fullName evidence="1">Uncharacterized protein</fullName>
    </submittedName>
</protein>
<comment type="caution">
    <text evidence="1">The sequence shown here is derived from an EMBL/GenBank/DDBJ whole genome shotgun (WGS) entry which is preliminary data.</text>
</comment>
<keyword evidence="2" id="KW-1185">Reference proteome</keyword>
<accession>A0ABR2CB43</accession>
<dbReference type="EMBL" id="JBBPBM010000060">
    <property type="protein sequence ID" value="KAK8516074.1"/>
    <property type="molecule type" value="Genomic_DNA"/>
</dbReference>
<evidence type="ECO:0000313" key="1">
    <source>
        <dbReference type="EMBL" id="KAK8516074.1"/>
    </source>
</evidence>